<organism evidence="7 8">
    <name type="scientific">Fusarium torreyae</name>
    <dbReference type="NCBI Taxonomy" id="1237075"/>
    <lineage>
        <taxon>Eukaryota</taxon>
        <taxon>Fungi</taxon>
        <taxon>Dikarya</taxon>
        <taxon>Ascomycota</taxon>
        <taxon>Pezizomycotina</taxon>
        <taxon>Sordariomycetes</taxon>
        <taxon>Hypocreomycetidae</taxon>
        <taxon>Hypocreales</taxon>
        <taxon>Nectriaceae</taxon>
        <taxon>Fusarium</taxon>
    </lineage>
</organism>
<evidence type="ECO:0000256" key="1">
    <source>
        <dbReference type="ARBA" id="ARBA00022723"/>
    </source>
</evidence>
<keyword evidence="1" id="KW-0479">Metal-binding</keyword>
<dbReference type="OrthoDB" id="5097383at2759"/>
<evidence type="ECO:0000256" key="4">
    <source>
        <dbReference type="PROSITE-ProRule" id="PRU00042"/>
    </source>
</evidence>
<dbReference type="Pfam" id="PF02892">
    <property type="entry name" value="zf-BED"/>
    <property type="match status" value="1"/>
</dbReference>
<keyword evidence="2 4" id="KW-0863">Zinc-finger</keyword>
<reference evidence="7" key="1">
    <citation type="submission" date="2022-09" db="EMBL/GenBank/DDBJ databases">
        <title>Fusarium specimens isolated from Avocado Roots.</title>
        <authorList>
            <person name="Stajich J."/>
            <person name="Roper C."/>
            <person name="Heimlech-Rivalta G."/>
        </authorList>
    </citation>
    <scope>NUCLEOTIDE SEQUENCE</scope>
    <source>
        <strain evidence="7">CF00136</strain>
    </source>
</reference>
<accession>A0A9W8RTQ4</accession>
<sequence length="152" mass="16983">MAPISLPRITVTAPDGDQTSVVLVVFPATSSELSPFWELFSGPAPSPDAPPAGPVDGGHNLSLDVSDYQFFRFDPEEFVENKCRFCGKEFKLIKGLRQHLRGSRGNGPCPPAKKIIRDRQVEELMEKKEQEKMDVDEVEEDDEAPAKKQRKN</sequence>
<dbReference type="PROSITE" id="PS50157">
    <property type="entry name" value="ZINC_FINGER_C2H2_2"/>
    <property type="match status" value="1"/>
</dbReference>
<evidence type="ECO:0000256" key="5">
    <source>
        <dbReference type="SAM" id="MobiDB-lite"/>
    </source>
</evidence>
<feature type="domain" description="C2H2-type" evidence="6">
    <location>
        <begin position="81"/>
        <end position="108"/>
    </location>
</feature>
<dbReference type="InterPro" id="IPR003656">
    <property type="entry name" value="Znf_BED"/>
</dbReference>
<comment type="caution">
    <text evidence="7">The sequence shown here is derived from an EMBL/GenBank/DDBJ whole genome shotgun (WGS) entry which is preliminary data.</text>
</comment>
<feature type="compositionally biased region" description="Basic and acidic residues" evidence="5">
    <location>
        <begin position="121"/>
        <end position="135"/>
    </location>
</feature>
<dbReference type="InterPro" id="IPR013087">
    <property type="entry name" value="Znf_C2H2_type"/>
</dbReference>
<dbReference type="GO" id="GO:0003677">
    <property type="term" value="F:DNA binding"/>
    <property type="evidence" value="ECO:0007669"/>
    <property type="project" value="InterPro"/>
</dbReference>
<protein>
    <recommendedName>
        <fullName evidence="6">C2H2-type domain-containing protein</fullName>
    </recommendedName>
</protein>
<keyword evidence="8" id="KW-1185">Reference proteome</keyword>
<evidence type="ECO:0000313" key="7">
    <source>
        <dbReference type="EMBL" id="KAJ4253953.1"/>
    </source>
</evidence>
<name>A0A9W8RTQ4_9HYPO</name>
<evidence type="ECO:0000256" key="3">
    <source>
        <dbReference type="ARBA" id="ARBA00022833"/>
    </source>
</evidence>
<dbReference type="AlphaFoldDB" id="A0A9W8RTQ4"/>
<evidence type="ECO:0000259" key="6">
    <source>
        <dbReference type="PROSITE" id="PS50157"/>
    </source>
</evidence>
<gene>
    <name evidence="7" type="ORF">NW762_010352</name>
</gene>
<evidence type="ECO:0000313" key="8">
    <source>
        <dbReference type="Proteomes" id="UP001152049"/>
    </source>
</evidence>
<evidence type="ECO:0000256" key="2">
    <source>
        <dbReference type="ARBA" id="ARBA00022771"/>
    </source>
</evidence>
<dbReference type="Proteomes" id="UP001152049">
    <property type="component" value="Unassembled WGS sequence"/>
</dbReference>
<dbReference type="GO" id="GO:0008270">
    <property type="term" value="F:zinc ion binding"/>
    <property type="evidence" value="ECO:0007669"/>
    <property type="project" value="UniProtKB-KW"/>
</dbReference>
<dbReference type="EMBL" id="JAOQAZ010000023">
    <property type="protein sequence ID" value="KAJ4253953.1"/>
    <property type="molecule type" value="Genomic_DNA"/>
</dbReference>
<feature type="region of interest" description="Disordered" evidence="5">
    <location>
        <begin position="121"/>
        <end position="152"/>
    </location>
</feature>
<proteinExistence type="predicted"/>
<keyword evidence="3" id="KW-0862">Zinc</keyword>